<accession>A0A2D3V664</accession>
<protein>
    <recommendedName>
        <fullName evidence="9">Branched-chain-amino-acid aminotransferase</fullName>
        <ecNumber evidence="9">2.6.1.42</ecNumber>
    </recommendedName>
</protein>
<dbReference type="Gene3D" id="3.20.10.10">
    <property type="entry name" value="D-amino Acid Aminotransferase, subunit A, domain 2"/>
    <property type="match status" value="1"/>
</dbReference>
<dbReference type="PANTHER" id="PTHR11825:SF69">
    <property type="entry name" value="BRANCHED-CHAIN-AMINO-ACID AMINOTRANSFERASE"/>
    <property type="match status" value="1"/>
</dbReference>
<organism evidence="10 11">
    <name type="scientific">Ramularia collo-cygni</name>
    <dbReference type="NCBI Taxonomy" id="112498"/>
    <lineage>
        <taxon>Eukaryota</taxon>
        <taxon>Fungi</taxon>
        <taxon>Dikarya</taxon>
        <taxon>Ascomycota</taxon>
        <taxon>Pezizomycotina</taxon>
        <taxon>Dothideomycetes</taxon>
        <taxon>Dothideomycetidae</taxon>
        <taxon>Mycosphaerellales</taxon>
        <taxon>Mycosphaerellaceae</taxon>
        <taxon>Ramularia</taxon>
    </lineage>
</organism>
<keyword evidence="4 9" id="KW-0808">Transferase</keyword>
<comment type="similarity">
    <text evidence="2 7">Belongs to the class-IV pyridoxal-phosphate-dependent aminotransferase family.</text>
</comment>
<comment type="catalytic activity">
    <reaction evidence="9">
        <text>L-valine + 2-oxoglutarate = 3-methyl-2-oxobutanoate + L-glutamate</text>
        <dbReference type="Rhea" id="RHEA:24813"/>
        <dbReference type="ChEBI" id="CHEBI:11851"/>
        <dbReference type="ChEBI" id="CHEBI:16810"/>
        <dbReference type="ChEBI" id="CHEBI:29985"/>
        <dbReference type="ChEBI" id="CHEBI:57762"/>
        <dbReference type="EC" id="2.6.1.42"/>
    </reaction>
</comment>
<evidence type="ECO:0000256" key="4">
    <source>
        <dbReference type="ARBA" id="ARBA00022679"/>
    </source>
</evidence>
<evidence type="ECO:0000256" key="8">
    <source>
        <dbReference type="RuleBase" id="RU004516"/>
    </source>
</evidence>
<dbReference type="STRING" id="112498.A0A2D3V664"/>
<dbReference type="GO" id="GO:0005739">
    <property type="term" value="C:mitochondrion"/>
    <property type="evidence" value="ECO:0007669"/>
    <property type="project" value="TreeGrafter"/>
</dbReference>
<keyword evidence="3 9" id="KW-0032">Aminotransferase</keyword>
<comment type="catalytic activity">
    <reaction evidence="9">
        <text>L-isoleucine + 2-oxoglutarate = (S)-3-methyl-2-oxopentanoate + L-glutamate</text>
        <dbReference type="Rhea" id="RHEA:24801"/>
        <dbReference type="ChEBI" id="CHEBI:16810"/>
        <dbReference type="ChEBI" id="CHEBI:29985"/>
        <dbReference type="ChEBI" id="CHEBI:35146"/>
        <dbReference type="ChEBI" id="CHEBI:58045"/>
        <dbReference type="EC" id="2.6.1.42"/>
    </reaction>
</comment>
<evidence type="ECO:0000256" key="6">
    <source>
        <dbReference type="PIRSR" id="PIRSR006468-1"/>
    </source>
</evidence>
<dbReference type="GO" id="GO:0052654">
    <property type="term" value="F:L-leucine-2-oxoglutarate transaminase activity"/>
    <property type="evidence" value="ECO:0007669"/>
    <property type="project" value="RHEA"/>
</dbReference>
<dbReference type="RefSeq" id="XP_023625916.1">
    <property type="nucleotide sequence ID" value="XM_023770148.1"/>
</dbReference>
<reference evidence="10 11" key="1">
    <citation type="submission" date="2016-03" db="EMBL/GenBank/DDBJ databases">
        <authorList>
            <person name="Ploux O."/>
        </authorList>
    </citation>
    <scope>NUCLEOTIDE SEQUENCE [LARGE SCALE GENOMIC DNA]</scope>
    <source>
        <strain evidence="10 11">URUG2</strain>
    </source>
</reference>
<proteinExistence type="inferred from homology"/>
<evidence type="ECO:0000256" key="9">
    <source>
        <dbReference type="RuleBase" id="RU004517"/>
    </source>
</evidence>
<sequence length="400" mass="43926">MTNEAKTARLDANLLQQSLTTNPRPLPSSSSLEVRTLEYHTDHMITVSWSVSIGWSTPSLQPYGPIPILPSASALNYATECFEGLKVFRGQDGRLRLFRAIDNCERMRSSAARVALPDFEPKELERLIVALCSLEAPKWLPKDDGEAALYVRPVLMGTDPALATLRPRSAILLIFLTVFPKAIGSITGPEQPQKVATPPRRSMKLLASGKEQSRAWPGGYGQHKLGANYGTTLVVQEQTKAQGFDQILWLFGSERFVTEAGASNFFIVLRAADKTWQLVTAPLEGGLILPGITRASVLQLARERLQETVGDGVRIDVVERDFTMSEVLEAHEKGNVVEAFVTGTALFVTPVGTIHFEGRDVEINCDPVDGVLCSQLVRGWLIGIMNGKEPHEWAPVVDEV</sequence>
<evidence type="ECO:0000313" key="11">
    <source>
        <dbReference type="Proteomes" id="UP000225277"/>
    </source>
</evidence>
<dbReference type="OrthoDB" id="1732691at2759"/>
<evidence type="ECO:0000256" key="1">
    <source>
        <dbReference type="ARBA" id="ARBA00001933"/>
    </source>
</evidence>
<dbReference type="InterPro" id="IPR018300">
    <property type="entry name" value="Aminotrans_IV_CS"/>
</dbReference>
<gene>
    <name evidence="10" type="ORF">RCC_04872</name>
</gene>
<evidence type="ECO:0000256" key="5">
    <source>
        <dbReference type="ARBA" id="ARBA00022898"/>
    </source>
</evidence>
<dbReference type="Pfam" id="PF01063">
    <property type="entry name" value="Aminotran_4"/>
    <property type="match status" value="1"/>
</dbReference>
<evidence type="ECO:0000313" key="10">
    <source>
        <dbReference type="EMBL" id="CZT19026.1"/>
    </source>
</evidence>
<dbReference type="PANTHER" id="PTHR11825">
    <property type="entry name" value="SUBGROUP IIII AMINOTRANSFERASE"/>
    <property type="match status" value="1"/>
</dbReference>
<keyword evidence="9" id="KW-0028">Amino-acid biosynthesis</keyword>
<comment type="catalytic activity">
    <reaction evidence="9">
        <text>L-leucine + 2-oxoglutarate = 4-methyl-2-oxopentanoate + L-glutamate</text>
        <dbReference type="Rhea" id="RHEA:18321"/>
        <dbReference type="ChEBI" id="CHEBI:16810"/>
        <dbReference type="ChEBI" id="CHEBI:17865"/>
        <dbReference type="ChEBI" id="CHEBI:29985"/>
        <dbReference type="ChEBI" id="CHEBI:57427"/>
        <dbReference type="EC" id="2.6.1.42"/>
    </reaction>
</comment>
<dbReference type="GO" id="GO:0009099">
    <property type="term" value="P:L-valine biosynthetic process"/>
    <property type="evidence" value="ECO:0007669"/>
    <property type="project" value="TreeGrafter"/>
</dbReference>
<dbReference type="Gene3D" id="3.30.470.10">
    <property type="match status" value="1"/>
</dbReference>
<dbReference type="InterPro" id="IPR005786">
    <property type="entry name" value="B_amino_transII"/>
</dbReference>
<comment type="cofactor">
    <cofactor evidence="1 8">
        <name>pyridoxal 5'-phosphate</name>
        <dbReference type="ChEBI" id="CHEBI:597326"/>
    </cofactor>
</comment>
<dbReference type="SUPFAM" id="SSF56752">
    <property type="entry name" value="D-aminoacid aminotransferase-like PLP-dependent enzymes"/>
    <property type="match status" value="1"/>
</dbReference>
<dbReference type="PROSITE" id="PS00770">
    <property type="entry name" value="AA_TRANSFER_CLASS_4"/>
    <property type="match status" value="1"/>
</dbReference>
<evidence type="ECO:0000256" key="3">
    <source>
        <dbReference type="ARBA" id="ARBA00022576"/>
    </source>
</evidence>
<dbReference type="InterPro" id="IPR036038">
    <property type="entry name" value="Aminotransferase-like"/>
</dbReference>
<keyword evidence="9" id="KW-0100">Branched-chain amino acid biosynthesis</keyword>
<dbReference type="InterPro" id="IPR043131">
    <property type="entry name" value="BCAT-like_N"/>
</dbReference>
<dbReference type="Proteomes" id="UP000225277">
    <property type="component" value="Unassembled WGS sequence"/>
</dbReference>
<dbReference type="AlphaFoldDB" id="A0A2D3V664"/>
<keyword evidence="5 8" id="KW-0663">Pyridoxal phosphate</keyword>
<keyword evidence="11" id="KW-1185">Reference proteome</keyword>
<feature type="modified residue" description="N6-(pyridoxal phosphate)lysine" evidence="6">
    <location>
        <position position="224"/>
    </location>
</feature>
<dbReference type="GO" id="GO:0052655">
    <property type="term" value="F:L-valine-2-oxoglutarate transaminase activity"/>
    <property type="evidence" value="ECO:0007669"/>
    <property type="project" value="RHEA"/>
</dbReference>
<name>A0A2D3V664_9PEZI</name>
<evidence type="ECO:0000256" key="2">
    <source>
        <dbReference type="ARBA" id="ARBA00009320"/>
    </source>
</evidence>
<evidence type="ECO:0000256" key="7">
    <source>
        <dbReference type="RuleBase" id="RU004106"/>
    </source>
</evidence>
<dbReference type="GO" id="GO:0052656">
    <property type="term" value="F:L-isoleucine-2-oxoglutarate transaminase activity"/>
    <property type="evidence" value="ECO:0007669"/>
    <property type="project" value="RHEA"/>
</dbReference>
<dbReference type="PIRSF" id="PIRSF006468">
    <property type="entry name" value="BCAT1"/>
    <property type="match status" value="1"/>
</dbReference>
<dbReference type="EMBL" id="FJUY01000006">
    <property type="protein sequence ID" value="CZT19026.1"/>
    <property type="molecule type" value="Genomic_DNA"/>
</dbReference>
<dbReference type="InterPro" id="IPR001544">
    <property type="entry name" value="Aminotrans_IV"/>
</dbReference>
<dbReference type="InterPro" id="IPR043132">
    <property type="entry name" value="BCAT-like_C"/>
</dbReference>
<dbReference type="GeneID" id="35600040"/>
<dbReference type="EC" id="2.6.1.42" evidence="9"/>
<dbReference type="GO" id="GO:0009098">
    <property type="term" value="P:L-leucine biosynthetic process"/>
    <property type="evidence" value="ECO:0007669"/>
    <property type="project" value="TreeGrafter"/>
</dbReference>